<dbReference type="EMBL" id="JANPWB010000006">
    <property type="protein sequence ID" value="KAJ1176504.1"/>
    <property type="molecule type" value="Genomic_DNA"/>
</dbReference>
<sequence>MVCDSQIATSYLWVAKWGRKFCESVTSRIAFCESEMRFLHPISDFAGSQIANRAICDSQNFATSGP</sequence>
<dbReference type="AlphaFoldDB" id="A0AAV7TJV8"/>
<evidence type="ECO:0000313" key="2">
    <source>
        <dbReference type="Proteomes" id="UP001066276"/>
    </source>
</evidence>
<gene>
    <name evidence="1" type="ORF">NDU88_001782</name>
</gene>
<accession>A0AAV7TJV8</accession>
<evidence type="ECO:0000313" key="1">
    <source>
        <dbReference type="EMBL" id="KAJ1176504.1"/>
    </source>
</evidence>
<name>A0AAV7TJV8_PLEWA</name>
<dbReference type="Proteomes" id="UP001066276">
    <property type="component" value="Chromosome 3_2"/>
</dbReference>
<comment type="caution">
    <text evidence="1">The sequence shown here is derived from an EMBL/GenBank/DDBJ whole genome shotgun (WGS) entry which is preliminary data.</text>
</comment>
<keyword evidence="2" id="KW-1185">Reference proteome</keyword>
<protein>
    <submittedName>
        <fullName evidence="1">Uncharacterized protein</fullName>
    </submittedName>
</protein>
<reference evidence="1" key="1">
    <citation type="journal article" date="2022" name="bioRxiv">
        <title>Sequencing and chromosome-scale assembly of the giantPleurodeles waltlgenome.</title>
        <authorList>
            <person name="Brown T."/>
            <person name="Elewa A."/>
            <person name="Iarovenko S."/>
            <person name="Subramanian E."/>
            <person name="Araus A.J."/>
            <person name="Petzold A."/>
            <person name="Susuki M."/>
            <person name="Suzuki K.-i.T."/>
            <person name="Hayashi T."/>
            <person name="Toyoda A."/>
            <person name="Oliveira C."/>
            <person name="Osipova E."/>
            <person name="Leigh N.D."/>
            <person name="Simon A."/>
            <person name="Yun M.H."/>
        </authorList>
    </citation>
    <scope>NUCLEOTIDE SEQUENCE</scope>
    <source>
        <strain evidence="1">20211129_DDA</strain>
        <tissue evidence="1">Liver</tissue>
    </source>
</reference>
<organism evidence="1 2">
    <name type="scientific">Pleurodeles waltl</name>
    <name type="common">Iberian ribbed newt</name>
    <dbReference type="NCBI Taxonomy" id="8319"/>
    <lineage>
        <taxon>Eukaryota</taxon>
        <taxon>Metazoa</taxon>
        <taxon>Chordata</taxon>
        <taxon>Craniata</taxon>
        <taxon>Vertebrata</taxon>
        <taxon>Euteleostomi</taxon>
        <taxon>Amphibia</taxon>
        <taxon>Batrachia</taxon>
        <taxon>Caudata</taxon>
        <taxon>Salamandroidea</taxon>
        <taxon>Salamandridae</taxon>
        <taxon>Pleurodelinae</taxon>
        <taxon>Pleurodeles</taxon>
    </lineage>
</organism>
<proteinExistence type="predicted"/>